<evidence type="ECO:0000256" key="3">
    <source>
        <dbReference type="ARBA" id="ARBA00022771"/>
    </source>
</evidence>
<keyword evidence="7" id="KW-1185">Reference proteome</keyword>
<dbReference type="GO" id="GO:0008270">
    <property type="term" value="F:zinc ion binding"/>
    <property type="evidence" value="ECO:0007669"/>
    <property type="project" value="UniProtKB-KW"/>
</dbReference>
<dbReference type="GO" id="GO:0005634">
    <property type="term" value="C:nucleus"/>
    <property type="evidence" value="ECO:0007669"/>
    <property type="project" value="UniProtKB-SubCell"/>
</dbReference>
<accession>A0A1V6X5Q4</accession>
<proteinExistence type="predicted"/>
<dbReference type="STRING" id="60175.A0A1V6X5Q4"/>
<protein>
    <recommendedName>
        <fullName evidence="8">DUF659 domain-containing protein</fullName>
    </recommendedName>
</protein>
<evidence type="ECO:0000256" key="1">
    <source>
        <dbReference type="ARBA" id="ARBA00004123"/>
    </source>
</evidence>
<dbReference type="Proteomes" id="UP000191691">
    <property type="component" value="Unassembled WGS sequence"/>
</dbReference>
<sequence length="167" mass="19153">MLALNVHWMPSAFQQYRACIEFVEIEGSHSGESLANIVATVLEGFHISDKAMTIKADNASNNDTLHRYLYQKLSQRYNEYLAETIIREETMSLRAGLHKKVCDLLDDVAKRSWKTVNAPTSPIAKLRLLVLWIARSPQRIQKWDNRPGCTKAINYNVDTRRNSTFAK</sequence>
<comment type="subcellular location">
    <subcellularLocation>
        <location evidence="1">Nucleus</location>
    </subcellularLocation>
</comment>
<keyword evidence="5" id="KW-0539">Nucleus</keyword>
<dbReference type="SUPFAM" id="SSF53098">
    <property type="entry name" value="Ribonuclease H-like"/>
    <property type="match status" value="1"/>
</dbReference>
<dbReference type="AlphaFoldDB" id="A0A1V6X5Q4"/>
<evidence type="ECO:0000313" key="7">
    <source>
        <dbReference type="Proteomes" id="UP000191691"/>
    </source>
</evidence>
<evidence type="ECO:0000256" key="2">
    <source>
        <dbReference type="ARBA" id="ARBA00022723"/>
    </source>
</evidence>
<comment type="caution">
    <text evidence="6">The sequence shown here is derived from an EMBL/GenBank/DDBJ whole genome shotgun (WGS) entry which is preliminary data.</text>
</comment>
<keyword evidence="3" id="KW-0863">Zinc-finger</keyword>
<dbReference type="OMA" id="LAMIGHW"/>
<dbReference type="InterPro" id="IPR012337">
    <property type="entry name" value="RNaseH-like_sf"/>
</dbReference>
<keyword evidence="4" id="KW-0862">Zinc</keyword>
<evidence type="ECO:0000313" key="6">
    <source>
        <dbReference type="EMBL" id="OQE70418.1"/>
    </source>
</evidence>
<name>A0A1V6X5Q4_PENNA</name>
<evidence type="ECO:0008006" key="8">
    <source>
        <dbReference type="Google" id="ProtNLM"/>
    </source>
</evidence>
<evidence type="ECO:0000256" key="4">
    <source>
        <dbReference type="ARBA" id="ARBA00022833"/>
    </source>
</evidence>
<dbReference type="PANTHER" id="PTHR46481">
    <property type="entry name" value="ZINC FINGER BED DOMAIN-CONTAINING PROTEIN 4"/>
    <property type="match status" value="1"/>
</dbReference>
<dbReference type="PANTHER" id="PTHR46481:SF10">
    <property type="entry name" value="ZINC FINGER BED DOMAIN-CONTAINING PROTEIN 39"/>
    <property type="match status" value="1"/>
</dbReference>
<keyword evidence="2" id="KW-0479">Metal-binding</keyword>
<evidence type="ECO:0000256" key="5">
    <source>
        <dbReference type="ARBA" id="ARBA00023242"/>
    </source>
</evidence>
<gene>
    <name evidence="6" type="ORF">PENNAL_c0116G09006</name>
</gene>
<dbReference type="InterPro" id="IPR052035">
    <property type="entry name" value="ZnF_BED_domain_contain"/>
</dbReference>
<reference evidence="7" key="1">
    <citation type="journal article" date="2017" name="Nat. Microbiol.">
        <title>Global analysis of biosynthetic gene clusters reveals vast potential of secondary metabolite production in Penicillium species.</title>
        <authorList>
            <person name="Nielsen J.C."/>
            <person name="Grijseels S."/>
            <person name="Prigent S."/>
            <person name="Ji B."/>
            <person name="Dainat J."/>
            <person name="Nielsen K.F."/>
            <person name="Frisvad J.C."/>
            <person name="Workman M."/>
            <person name="Nielsen J."/>
        </authorList>
    </citation>
    <scope>NUCLEOTIDE SEQUENCE [LARGE SCALE GENOMIC DNA]</scope>
    <source>
        <strain evidence="7">IBT 13039</strain>
    </source>
</reference>
<dbReference type="EMBL" id="MOOB01000116">
    <property type="protein sequence ID" value="OQE70418.1"/>
    <property type="molecule type" value="Genomic_DNA"/>
</dbReference>
<organism evidence="6 7">
    <name type="scientific">Penicillium nalgiovense</name>
    <dbReference type="NCBI Taxonomy" id="60175"/>
    <lineage>
        <taxon>Eukaryota</taxon>
        <taxon>Fungi</taxon>
        <taxon>Dikarya</taxon>
        <taxon>Ascomycota</taxon>
        <taxon>Pezizomycotina</taxon>
        <taxon>Eurotiomycetes</taxon>
        <taxon>Eurotiomycetidae</taxon>
        <taxon>Eurotiales</taxon>
        <taxon>Aspergillaceae</taxon>
        <taxon>Penicillium</taxon>
    </lineage>
</organism>